<comment type="similarity">
    <text evidence="2 6">Belongs to the glycosyl hydrolase 42 family.</text>
</comment>
<dbReference type="Pfam" id="PF08532">
    <property type="entry name" value="Glyco_hydro_42M"/>
    <property type="match status" value="1"/>
</dbReference>
<dbReference type="RefSeq" id="WP_185142556.1">
    <property type="nucleotide sequence ID" value="NZ_JACJVP010000016.1"/>
</dbReference>
<name>A0A7X0RPG7_9BACL</name>
<evidence type="ECO:0000313" key="14">
    <source>
        <dbReference type="Proteomes" id="UP000547209"/>
    </source>
</evidence>
<dbReference type="InterPro" id="IPR003476">
    <property type="entry name" value="Glyco_hydro_42"/>
</dbReference>
<dbReference type="Gene3D" id="3.40.50.880">
    <property type="match status" value="1"/>
</dbReference>
<dbReference type="GO" id="GO:0046872">
    <property type="term" value="F:metal ion binding"/>
    <property type="evidence" value="ECO:0007669"/>
    <property type="project" value="UniProtKB-KW"/>
</dbReference>
<feature type="active site" description="Proton donor" evidence="7">
    <location>
        <position position="158"/>
    </location>
</feature>
<dbReference type="PANTHER" id="PTHR36447">
    <property type="entry name" value="BETA-GALACTOSIDASE GANA"/>
    <property type="match status" value="1"/>
</dbReference>
<dbReference type="InterPro" id="IPR029062">
    <property type="entry name" value="Class_I_gatase-like"/>
</dbReference>
<feature type="domain" description="Beta-galactosidase C-terminal" evidence="12">
    <location>
        <begin position="658"/>
        <end position="717"/>
    </location>
</feature>
<proteinExistence type="inferred from homology"/>
<dbReference type="InterPro" id="IPR013738">
    <property type="entry name" value="Beta_galactosidase_Trimer"/>
</dbReference>
<dbReference type="GO" id="GO:0009341">
    <property type="term" value="C:beta-galactosidase complex"/>
    <property type="evidence" value="ECO:0007669"/>
    <property type="project" value="InterPro"/>
</dbReference>
<keyword evidence="4 6" id="KW-0378">Hydrolase</keyword>
<dbReference type="Gene3D" id="3.20.20.80">
    <property type="entry name" value="Glycosidases"/>
    <property type="match status" value="1"/>
</dbReference>
<dbReference type="InterPro" id="IPR013529">
    <property type="entry name" value="Glyco_hydro_42_N"/>
</dbReference>
<dbReference type="GO" id="GO:0006012">
    <property type="term" value="P:galactose metabolic process"/>
    <property type="evidence" value="ECO:0007669"/>
    <property type="project" value="InterPro"/>
</dbReference>
<dbReference type="AlphaFoldDB" id="A0A7X0RPG7"/>
<keyword evidence="9" id="KW-0862">Zinc</keyword>
<dbReference type="PIRSF" id="PIRSF001084">
    <property type="entry name" value="B-galactosidase"/>
    <property type="match status" value="1"/>
</dbReference>
<dbReference type="Pfam" id="PF02449">
    <property type="entry name" value="Glyco_hydro_42"/>
    <property type="match status" value="1"/>
</dbReference>
<evidence type="ECO:0000256" key="6">
    <source>
        <dbReference type="PIRNR" id="PIRNR001084"/>
    </source>
</evidence>
<dbReference type="PANTHER" id="PTHR36447:SF1">
    <property type="entry name" value="BETA-GALACTOSIDASE GANA"/>
    <property type="match status" value="1"/>
</dbReference>
<evidence type="ECO:0000259" key="10">
    <source>
        <dbReference type="Pfam" id="PF02449"/>
    </source>
</evidence>
<dbReference type="InterPro" id="IPR013780">
    <property type="entry name" value="Glyco_hydro_b"/>
</dbReference>
<evidence type="ECO:0000256" key="4">
    <source>
        <dbReference type="ARBA" id="ARBA00022801"/>
    </source>
</evidence>
<comment type="caution">
    <text evidence="13">The sequence shown here is derived from an EMBL/GenBank/DDBJ whole genome shotgun (WGS) entry which is preliminary data.</text>
</comment>
<dbReference type="InterPro" id="IPR017853">
    <property type="entry name" value="GH"/>
</dbReference>
<keyword evidence="9" id="KW-0479">Metal-binding</keyword>
<feature type="binding site" evidence="8">
    <location>
        <position position="322"/>
    </location>
    <ligand>
        <name>substrate</name>
    </ligand>
</feature>
<keyword evidence="14" id="KW-1185">Reference proteome</keyword>
<dbReference type="SUPFAM" id="SSF51445">
    <property type="entry name" value="(Trans)glycosidases"/>
    <property type="match status" value="1"/>
</dbReference>
<dbReference type="Pfam" id="PF08533">
    <property type="entry name" value="Glyco_hydro_42C"/>
    <property type="match status" value="1"/>
</dbReference>
<feature type="domain" description="Glycoside hydrolase family 42 N-terminal" evidence="10">
    <location>
        <begin position="20"/>
        <end position="392"/>
    </location>
</feature>
<gene>
    <name evidence="13" type="ORF">H7C19_10245</name>
</gene>
<organism evidence="13 14">
    <name type="scientific">Cohnella nanjingensis</name>
    <dbReference type="NCBI Taxonomy" id="1387779"/>
    <lineage>
        <taxon>Bacteria</taxon>
        <taxon>Bacillati</taxon>
        <taxon>Bacillota</taxon>
        <taxon>Bacilli</taxon>
        <taxon>Bacillales</taxon>
        <taxon>Paenibacillaceae</taxon>
        <taxon>Cohnella</taxon>
    </lineage>
</organism>
<dbReference type="GO" id="GO:0004565">
    <property type="term" value="F:beta-galactosidase activity"/>
    <property type="evidence" value="ECO:0007669"/>
    <property type="project" value="UniProtKB-EC"/>
</dbReference>
<comment type="catalytic activity">
    <reaction evidence="1 6">
        <text>Hydrolysis of terminal non-reducing beta-D-galactose residues in beta-D-galactosides.</text>
        <dbReference type="EC" id="3.2.1.23"/>
    </reaction>
</comment>
<reference evidence="13 14" key="1">
    <citation type="submission" date="2020-08" db="EMBL/GenBank/DDBJ databases">
        <title>Cohnella phylogeny.</title>
        <authorList>
            <person name="Dunlap C."/>
        </authorList>
    </citation>
    <scope>NUCLEOTIDE SEQUENCE [LARGE SCALE GENOMIC DNA]</scope>
    <source>
        <strain evidence="13 14">DSM 28246</strain>
    </source>
</reference>
<feature type="binding site" evidence="9">
    <location>
        <position position="163"/>
    </location>
    <ligand>
        <name>Zn(2+)</name>
        <dbReference type="ChEBI" id="CHEBI:29105"/>
    </ligand>
</feature>
<dbReference type="InterPro" id="IPR013739">
    <property type="entry name" value="Beta_galactosidase_C"/>
</dbReference>
<feature type="domain" description="Beta-galactosidase trimerisation" evidence="11">
    <location>
        <begin position="403"/>
        <end position="647"/>
    </location>
</feature>
<evidence type="ECO:0000256" key="3">
    <source>
        <dbReference type="ARBA" id="ARBA00012756"/>
    </source>
</evidence>
<feature type="binding site" evidence="9">
    <location>
        <position position="123"/>
    </location>
    <ligand>
        <name>Zn(2+)</name>
        <dbReference type="ChEBI" id="CHEBI:29105"/>
    </ligand>
</feature>
<evidence type="ECO:0000259" key="11">
    <source>
        <dbReference type="Pfam" id="PF08532"/>
    </source>
</evidence>
<evidence type="ECO:0000256" key="9">
    <source>
        <dbReference type="PIRSR" id="PIRSR001084-3"/>
    </source>
</evidence>
<feature type="binding site" evidence="8">
    <location>
        <position position="119"/>
    </location>
    <ligand>
        <name>substrate</name>
    </ligand>
</feature>
<dbReference type="CDD" id="cd03143">
    <property type="entry name" value="A4_beta-galactosidase_middle_domain"/>
    <property type="match status" value="1"/>
</dbReference>
<evidence type="ECO:0000256" key="1">
    <source>
        <dbReference type="ARBA" id="ARBA00001412"/>
    </source>
</evidence>
<sequence>MHPKHPPISGKLPVFMHGADYNPDQWQHDPAVLEEDIRLMKLAGCNVMAVGIFAWAALEPEEGRFEFGWLDRVLDRFAEEGLYAWLATPSGARPAWMSERYPEVLRVGANRVRNLHGHRHNHCYTSPAYREKTAILNAKLAERYAHHPAVVGWHLSNEYGGDCHCPLCQEAFREWLQRRYGTLDALNAAWWTSFWAHTYTSWSQIESPAPHGETMVHAHNLDWRRYVTDRTADFCSHEIASVRPFNPELPVTTNMMDWYDGLDYRRFAGLLDVISWDAYPTWHDAADDSRTAAWFAFNHDLFRSLKDKPFMLMESTPSLTNWQPVSKLKKPGMHRLSSLQAVAHGADTVQYFQWRKSRGSSEKLHGAVVDHVGHEHTRVFRDVAELGGTLAALRDVVGTTTPARAAILTDWDNRWAVRDAQGPRNCGVHYEDTVMDHYRALWSLGIPVDVIGSEEQRDLGRYALIVAPMLYLCREETGVRLERYVSDGGVLVSTYWSGIVDERDLCYLGGFPGPLRRTLGIWAEEIDALYDGEINGLVPAGAKGGRSEQGRAAAEACGNGSGGTAHGDVARGGQLRLSREYDARELCELVHLEGAEALAVYRSDFYAGRPALTVNRLGAGSAYYLATRAEPTFYGDFYGQLSRKLRIPRALDAELPAGVTAQVRTDGATDYVFVLNFSGSGQTVPLDGRAYADAESGEPLDAAELTLPANGSRVLRRAAEG</sequence>
<dbReference type="EC" id="3.2.1.23" evidence="3 6"/>
<dbReference type="Gene3D" id="2.60.40.1180">
    <property type="entry name" value="Golgi alpha-mannosidase II"/>
    <property type="match status" value="1"/>
</dbReference>
<protein>
    <recommendedName>
        <fullName evidence="3 6">Beta-galactosidase</fullName>
        <shortName evidence="6">Beta-gal</shortName>
        <ecNumber evidence="3 6">3.2.1.23</ecNumber>
    </recommendedName>
</protein>
<keyword evidence="5 6" id="KW-0326">Glycosidase</keyword>
<feature type="binding site" evidence="8">
    <location>
        <position position="157"/>
    </location>
    <ligand>
        <name>substrate</name>
    </ligand>
</feature>
<evidence type="ECO:0000256" key="2">
    <source>
        <dbReference type="ARBA" id="ARBA00005940"/>
    </source>
</evidence>
<evidence type="ECO:0000256" key="8">
    <source>
        <dbReference type="PIRSR" id="PIRSR001084-2"/>
    </source>
</evidence>
<feature type="binding site" evidence="9">
    <location>
        <position position="165"/>
    </location>
    <ligand>
        <name>Zn(2+)</name>
        <dbReference type="ChEBI" id="CHEBI:29105"/>
    </ligand>
</feature>
<dbReference type="SUPFAM" id="SSF52317">
    <property type="entry name" value="Class I glutamine amidotransferase-like"/>
    <property type="match status" value="1"/>
</dbReference>
<feature type="active site" description="Nucleophile" evidence="7">
    <location>
        <position position="314"/>
    </location>
</feature>
<accession>A0A7X0RPG7</accession>
<evidence type="ECO:0000313" key="13">
    <source>
        <dbReference type="EMBL" id="MBB6671068.1"/>
    </source>
</evidence>
<dbReference type="EMBL" id="JACJVP010000016">
    <property type="protein sequence ID" value="MBB6671068.1"/>
    <property type="molecule type" value="Genomic_DNA"/>
</dbReference>
<evidence type="ECO:0000259" key="12">
    <source>
        <dbReference type="Pfam" id="PF08533"/>
    </source>
</evidence>
<evidence type="ECO:0000256" key="7">
    <source>
        <dbReference type="PIRSR" id="PIRSR001084-1"/>
    </source>
</evidence>
<dbReference type="Proteomes" id="UP000547209">
    <property type="component" value="Unassembled WGS sequence"/>
</dbReference>
<feature type="binding site" evidence="9">
    <location>
        <position position="168"/>
    </location>
    <ligand>
        <name>Zn(2+)</name>
        <dbReference type="ChEBI" id="CHEBI:29105"/>
    </ligand>
</feature>
<evidence type="ECO:0000256" key="5">
    <source>
        <dbReference type="ARBA" id="ARBA00023295"/>
    </source>
</evidence>